<name>A0A098LFQ5_9BACT</name>
<gene>
    <name evidence="1" type="ORF">MYP_2528</name>
</gene>
<reference evidence="1 2" key="1">
    <citation type="submission" date="2014-09" db="EMBL/GenBank/DDBJ databases">
        <title>Sporocytophaga myxococcoides PG-01 genome sequencing.</title>
        <authorList>
            <person name="Liu L."/>
            <person name="Gao P.J."/>
            <person name="Chen G.J."/>
            <person name="Wang L.S."/>
        </authorList>
    </citation>
    <scope>NUCLEOTIDE SEQUENCE [LARGE SCALE GENOMIC DNA]</scope>
    <source>
        <strain evidence="1 2">PG-01</strain>
    </source>
</reference>
<proteinExistence type="predicted"/>
<evidence type="ECO:0000313" key="2">
    <source>
        <dbReference type="Proteomes" id="UP000030185"/>
    </source>
</evidence>
<protein>
    <submittedName>
        <fullName evidence="1">Uncharacterized protein</fullName>
    </submittedName>
</protein>
<dbReference type="Proteomes" id="UP000030185">
    <property type="component" value="Unassembled WGS sequence"/>
</dbReference>
<evidence type="ECO:0000313" key="1">
    <source>
        <dbReference type="EMBL" id="GAL85299.1"/>
    </source>
</evidence>
<dbReference type="EMBL" id="BBLT01000004">
    <property type="protein sequence ID" value="GAL85299.1"/>
    <property type="molecule type" value="Genomic_DNA"/>
</dbReference>
<accession>A0A098LFQ5</accession>
<sequence>MVNFPLFKKTGNNNTYYKISSYEYFEEIKRIGKKYLFYTIEATQLPERNYIRDLTENNQGHFISITEDEYEEVKKKCDFPK</sequence>
<keyword evidence="2" id="KW-1185">Reference proteome</keyword>
<dbReference type="RefSeq" id="WP_045463586.1">
    <property type="nucleotide sequence ID" value="NZ_BBLT01000004.1"/>
</dbReference>
<organism evidence="1 2">
    <name type="scientific">Sporocytophaga myxococcoides</name>
    <dbReference type="NCBI Taxonomy" id="153721"/>
    <lineage>
        <taxon>Bacteria</taxon>
        <taxon>Pseudomonadati</taxon>
        <taxon>Bacteroidota</taxon>
        <taxon>Cytophagia</taxon>
        <taxon>Cytophagales</taxon>
        <taxon>Cytophagaceae</taxon>
        <taxon>Sporocytophaga</taxon>
    </lineage>
</organism>
<dbReference type="OrthoDB" id="9846714at2"/>
<dbReference type="AlphaFoldDB" id="A0A098LFQ5"/>
<comment type="caution">
    <text evidence="1">The sequence shown here is derived from an EMBL/GenBank/DDBJ whole genome shotgun (WGS) entry which is preliminary data.</text>
</comment>